<reference evidence="1" key="2">
    <citation type="journal article" date="2015" name="Fish Shellfish Immunol.">
        <title>Early steps in the European eel (Anguilla anguilla)-Vibrio vulnificus interaction in the gills: Role of the RtxA13 toxin.</title>
        <authorList>
            <person name="Callol A."/>
            <person name="Pajuelo D."/>
            <person name="Ebbesson L."/>
            <person name="Teles M."/>
            <person name="MacKenzie S."/>
            <person name="Amaro C."/>
        </authorList>
    </citation>
    <scope>NUCLEOTIDE SEQUENCE</scope>
</reference>
<organism evidence="1">
    <name type="scientific">Anguilla anguilla</name>
    <name type="common">European freshwater eel</name>
    <name type="synonym">Muraena anguilla</name>
    <dbReference type="NCBI Taxonomy" id="7936"/>
    <lineage>
        <taxon>Eukaryota</taxon>
        <taxon>Metazoa</taxon>
        <taxon>Chordata</taxon>
        <taxon>Craniata</taxon>
        <taxon>Vertebrata</taxon>
        <taxon>Euteleostomi</taxon>
        <taxon>Actinopterygii</taxon>
        <taxon>Neopterygii</taxon>
        <taxon>Teleostei</taxon>
        <taxon>Anguilliformes</taxon>
        <taxon>Anguillidae</taxon>
        <taxon>Anguilla</taxon>
    </lineage>
</organism>
<proteinExistence type="predicted"/>
<name>A0A0E9R030_ANGAN</name>
<dbReference type="AlphaFoldDB" id="A0A0E9R030"/>
<evidence type="ECO:0000313" key="1">
    <source>
        <dbReference type="EMBL" id="JAH21693.1"/>
    </source>
</evidence>
<sequence>MYNLTVSRDFYTSAERLYC</sequence>
<protein>
    <submittedName>
        <fullName evidence="1">Uncharacterized protein</fullName>
    </submittedName>
</protein>
<accession>A0A0E9R030</accession>
<reference evidence="1" key="1">
    <citation type="submission" date="2014-11" db="EMBL/GenBank/DDBJ databases">
        <authorList>
            <person name="Amaro Gonzalez C."/>
        </authorList>
    </citation>
    <scope>NUCLEOTIDE SEQUENCE</scope>
</reference>
<dbReference type="EMBL" id="GBXM01086884">
    <property type="protein sequence ID" value="JAH21693.1"/>
    <property type="molecule type" value="Transcribed_RNA"/>
</dbReference>